<accession>A0ABQ9HEV2</accession>
<comment type="caution">
    <text evidence="2">The sequence shown here is derived from an EMBL/GenBank/DDBJ whole genome shotgun (WGS) entry which is preliminary data.</text>
</comment>
<feature type="domain" description="DDE-1" evidence="1">
    <location>
        <begin position="177"/>
        <end position="227"/>
    </location>
</feature>
<reference evidence="2 3" key="1">
    <citation type="submission" date="2023-02" db="EMBL/GenBank/DDBJ databases">
        <title>LHISI_Scaffold_Assembly.</title>
        <authorList>
            <person name="Stuart O.P."/>
            <person name="Cleave R."/>
            <person name="Magrath M.J.L."/>
            <person name="Mikheyev A.S."/>
        </authorList>
    </citation>
    <scope>NUCLEOTIDE SEQUENCE [LARGE SCALE GENOMIC DNA]</scope>
    <source>
        <strain evidence="2">Daus_M_001</strain>
        <tissue evidence="2">Leg muscle</tissue>
    </source>
</reference>
<organism evidence="2 3">
    <name type="scientific">Dryococelus australis</name>
    <dbReference type="NCBI Taxonomy" id="614101"/>
    <lineage>
        <taxon>Eukaryota</taxon>
        <taxon>Metazoa</taxon>
        <taxon>Ecdysozoa</taxon>
        <taxon>Arthropoda</taxon>
        <taxon>Hexapoda</taxon>
        <taxon>Insecta</taxon>
        <taxon>Pterygota</taxon>
        <taxon>Neoptera</taxon>
        <taxon>Polyneoptera</taxon>
        <taxon>Phasmatodea</taxon>
        <taxon>Verophasmatodea</taxon>
        <taxon>Anareolatae</taxon>
        <taxon>Phasmatidae</taxon>
        <taxon>Eurycanthinae</taxon>
        <taxon>Dryococelus</taxon>
    </lineage>
</organism>
<dbReference type="Pfam" id="PF03184">
    <property type="entry name" value="DDE_1"/>
    <property type="match status" value="1"/>
</dbReference>
<protein>
    <recommendedName>
        <fullName evidence="1">DDE-1 domain-containing protein</fullName>
    </recommendedName>
</protein>
<evidence type="ECO:0000313" key="2">
    <source>
        <dbReference type="EMBL" id="KAJ8882852.1"/>
    </source>
</evidence>
<gene>
    <name evidence="2" type="ORF">PR048_014666</name>
</gene>
<dbReference type="InterPro" id="IPR004875">
    <property type="entry name" value="DDE_SF_endonuclease_dom"/>
</dbReference>
<evidence type="ECO:0000259" key="1">
    <source>
        <dbReference type="Pfam" id="PF03184"/>
    </source>
</evidence>
<dbReference type="EMBL" id="JARBHB010000005">
    <property type="protein sequence ID" value="KAJ8882852.1"/>
    <property type="molecule type" value="Genomic_DNA"/>
</dbReference>
<evidence type="ECO:0000313" key="3">
    <source>
        <dbReference type="Proteomes" id="UP001159363"/>
    </source>
</evidence>
<keyword evidence="3" id="KW-1185">Reference proteome</keyword>
<name>A0ABQ9HEV2_9NEOP</name>
<proteinExistence type="predicted"/>
<dbReference type="Proteomes" id="UP001159363">
    <property type="component" value="Chromosome 4"/>
</dbReference>
<sequence>MPLISKVLRCAVYTFCKQNNICVPRDNDKNSMLGRKWFKLFLGRHPDVAQRSCQIVNLWRAVKLNVYYVRLLPNTSHGFERVRPHVQTGTNFQCTIESAQVTKVLAERLPKRVPNSAPKNVESETVVAFANSLGQAIPPVVLFMGKRCKLEYVDKLPQGSNVFMTAKGSMASSTLKVLLMDSTSHLDDNSSACTDEYDITLLCLPNNCTHEHQPMDKAIFRSFEYQWDNELQLFCEKTSGRNLNRSGFSTVFSRVWPKTLLLSNINSGLRATPYDQNIILEVVFTLSTLT</sequence>